<evidence type="ECO:0000313" key="4">
    <source>
        <dbReference type="Proteomes" id="UP000030993"/>
    </source>
</evidence>
<keyword evidence="4" id="KW-1185">Reference proteome</keyword>
<dbReference type="AlphaFoldDB" id="A0A0B2K2I9"/>
<dbReference type="Gene3D" id="1.10.1220.10">
    <property type="entry name" value="Met repressor-like"/>
    <property type="match status" value="1"/>
</dbReference>
<reference evidence="3 4" key="1">
    <citation type="journal article" date="2013" name="PLoS ONE">
        <title>Identification and characterization of three novel lipases belonging to families II and V from Anaerovibrio lipolyticus 5ST.</title>
        <authorList>
            <person name="Prive F."/>
            <person name="Kaderbhai N.N."/>
            <person name="Girdwood S."/>
            <person name="Worgan H.J."/>
            <person name="Pinloche E."/>
            <person name="Scollan N.D."/>
            <person name="Huws S.A."/>
            <person name="Newbold C.J."/>
        </authorList>
    </citation>
    <scope>NUCLEOTIDE SEQUENCE [LARGE SCALE GENOMIC DNA]</scope>
    <source>
        <strain evidence="3 4">5S</strain>
    </source>
</reference>
<comment type="similarity">
    <text evidence="1">Belongs to the RelB/DinJ antitoxin family.</text>
</comment>
<proteinExistence type="inferred from homology"/>
<evidence type="ECO:0000313" key="3">
    <source>
        <dbReference type="EMBL" id="KHM52342.1"/>
    </source>
</evidence>
<organism evidence="3 4">
    <name type="scientific">Anaerovibrio lipolyticus</name>
    <dbReference type="NCBI Taxonomy" id="82374"/>
    <lineage>
        <taxon>Bacteria</taxon>
        <taxon>Bacillati</taxon>
        <taxon>Bacillota</taxon>
        <taxon>Negativicutes</taxon>
        <taxon>Selenomonadales</taxon>
        <taxon>Selenomonadaceae</taxon>
        <taxon>Anaerovibrio</taxon>
    </lineage>
</organism>
<protein>
    <submittedName>
        <fullName evidence="3">Uncharacterized protein</fullName>
    </submittedName>
</protein>
<dbReference type="InterPro" id="IPR007337">
    <property type="entry name" value="RelB/DinJ"/>
</dbReference>
<gene>
    <name evidence="3" type="ORF">NZ47_05435</name>
</gene>
<dbReference type="Proteomes" id="UP000030993">
    <property type="component" value="Unassembled WGS sequence"/>
</dbReference>
<dbReference type="GO" id="GO:0006355">
    <property type="term" value="P:regulation of DNA-templated transcription"/>
    <property type="evidence" value="ECO:0007669"/>
    <property type="project" value="InterPro"/>
</dbReference>
<keyword evidence="2" id="KW-1277">Toxin-antitoxin system</keyword>
<dbReference type="PANTHER" id="PTHR38781">
    <property type="entry name" value="ANTITOXIN DINJ-RELATED"/>
    <property type="match status" value="1"/>
</dbReference>
<comment type="caution">
    <text evidence="3">The sequence shown here is derived from an EMBL/GenBank/DDBJ whole genome shotgun (WGS) entry which is preliminary data.</text>
</comment>
<evidence type="ECO:0000256" key="1">
    <source>
        <dbReference type="ARBA" id="ARBA00010562"/>
    </source>
</evidence>
<name>A0A0B2K2I9_9FIRM</name>
<dbReference type="Pfam" id="PF04221">
    <property type="entry name" value="RelB"/>
    <property type="match status" value="1"/>
</dbReference>
<accession>A0A0B2K2I9</accession>
<sequence>MPAVSTNIKIDPDVKEQAQNLFERLGMNLSTAVNIFLRQAIREQAIPFRITGAKPNISLPPARDDMSDKEFNAMMERGFYDIERGNTTTLHETFDDLRKGINNG</sequence>
<dbReference type="STRING" id="82374.NZ47_05435"/>
<dbReference type="NCBIfam" id="TIGR02384">
    <property type="entry name" value="RelB_DinJ"/>
    <property type="match status" value="1"/>
</dbReference>
<dbReference type="InterPro" id="IPR013321">
    <property type="entry name" value="Arc_rbn_hlx_hlx"/>
</dbReference>
<dbReference type="RefSeq" id="WP_039207289.1">
    <property type="nucleotide sequence ID" value="NZ_JSCE01000107.1"/>
</dbReference>
<dbReference type="GO" id="GO:0006351">
    <property type="term" value="P:DNA-templated transcription"/>
    <property type="evidence" value="ECO:0007669"/>
    <property type="project" value="TreeGrafter"/>
</dbReference>
<evidence type="ECO:0000256" key="2">
    <source>
        <dbReference type="ARBA" id="ARBA00022649"/>
    </source>
</evidence>
<dbReference type="PANTHER" id="PTHR38781:SF1">
    <property type="entry name" value="ANTITOXIN DINJ-RELATED"/>
    <property type="match status" value="1"/>
</dbReference>
<dbReference type="EMBL" id="JSCE01000107">
    <property type="protein sequence ID" value="KHM52342.1"/>
    <property type="molecule type" value="Genomic_DNA"/>
</dbReference>